<dbReference type="RefSeq" id="XP_056053717.1">
    <property type="nucleotide sequence ID" value="XM_056196585.1"/>
</dbReference>
<organism evidence="1 2">
    <name type="scientific">Akanthomyces muscarius</name>
    <name type="common">Entomopathogenic fungus</name>
    <name type="synonym">Lecanicillium muscarium</name>
    <dbReference type="NCBI Taxonomy" id="2231603"/>
    <lineage>
        <taxon>Eukaryota</taxon>
        <taxon>Fungi</taxon>
        <taxon>Dikarya</taxon>
        <taxon>Ascomycota</taxon>
        <taxon>Pezizomycotina</taxon>
        <taxon>Sordariomycetes</taxon>
        <taxon>Hypocreomycetidae</taxon>
        <taxon>Hypocreales</taxon>
        <taxon>Cordycipitaceae</taxon>
        <taxon>Akanthomyces</taxon>
    </lineage>
</organism>
<gene>
    <name evidence="1" type="ORF">LMH87_009565</name>
</gene>
<dbReference type="GeneID" id="80896724"/>
<reference evidence="1" key="1">
    <citation type="journal article" date="2023" name="Access Microbiol">
        <title>De-novo genome assembly for Akanthomyces muscarius, a biocontrol agent of insect agricultural pests.</title>
        <authorList>
            <person name="Erdos Z."/>
            <person name="Studholme D.J."/>
            <person name="Raymond B."/>
            <person name="Sharma M."/>
        </authorList>
    </citation>
    <scope>NUCLEOTIDE SEQUENCE</scope>
    <source>
        <strain evidence="1">Ve6</strain>
    </source>
</reference>
<dbReference type="InterPro" id="IPR021276">
    <property type="entry name" value="DUF2855"/>
</dbReference>
<sequence length="410" mass="44622">MFSTEVHVVSKSDNSKHATCELEQSLAPLSASSIRVRSRLISLTSNNLTYARGGGPPLHWWDTYPVPESCPAPYSNCDDWGVVPAWGYADVVESRIDTIATGSLLWGFWPASGHAVQLQLEAKELPGHWKETSEHRGRLMTVYNHYQQTKESDARVMQLNALCFPLWSGPNLLNLSTFSDQRIHPLGFDLPWSAEDADISSAAVISLSASSKTGRSLCWELTRNRDTAAHGPLALLQLTSAPETLPSFGTQLPVKSASYTEIDAAVSWVAEHTPSRVVIVDFGASDATLQTLLAAVGSTSASATVVAVGYENRIYSSEELQARKDTAVAKVQLNTSGLRDRTIAAIGAERYYRESEETWARCVKDGTFGSISVRMLRGVVGHQGIEGAWSDLCSRNVPPSQGLVIDLSEE</sequence>
<accession>A0A9W8QE91</accession>
<keyword evidence="2" id="KW-1185">Reference proteome</keyword>
<protein>
    <submittedName>
        <fullName evidence="1">Uncharacterized protein</fullName>
    </submittedName>
</protein>
<comment type="caution">
    <text evidence="1">The sequence shown here is derived from an EMBL/GenBank/DDBJ whole genome shotgun (WGS) entry which is preliminary data.</text>
</comment>
<name>A0A9W8QE91_AKAMU</name>
<dbReference type="Proteomes" id="UP001144673">
    <property type="component" value="Chromosome 5"/>
</dbReference>
<dbReference type="KEGG" id="amus:LMH87_009565"/>
<evidence type="ECO:0000313" key="2">
    <source>
        <dbReference type="Proteomes" id="UP001144673"/>
    </source>
</evidence>
<dbReference type="AlphaFoldDB" id="A0A9W8QE91"/>
<evidence type="ECO:0000313" key="1">
    <source>
        <dbReference type="EMBL" id="KAJ4153059.1"/>
    </source>
</evidence>
<dbReference type="Pfam" id="PF11017">
    <property type="entry name" value="DUF2855"/>
    <property type="match status" value="1"/>
</dbReference>
<proteinExistence type="predicted"/>
<dbReference type="EMBL" id="JAJHUN010000008">
    <property type="protein sequence ID" value="KAJ4153059.1"/>
    <property type="molecule type" value="Genomic_DNA"/>
</dbReference>